<dbReference type="EMBL" id="SOCP01000009">
    <property type="protein sequence ID" value="TDV48003.1"/>
    <property type="molecule type" value="Genomic_DNA"/>
</dbReference>
<dbReference type="InterPro" id="IPR044880">
    <property type="entry name" value="NCX_ion-bd_dom_sf"/>
</dbReference>
<dbReference type="AlphaFoldDB" id="A0A4R7VFI1"/>
<dbReference type="Pfam" id="PF01699">
    <property type="entry name" value="Na_Ca_ex"/>
    <property type="match status" value="2"/>
</dbReference>
<dbReference type="Proteomes" id="UP000294927">
    <property type="component" value="Unassembled WGS sequence"/>
</dbReference>
<keyword evidence="2 5" id="KW-0812">Transmembrane</keyword>
<organism evidence="7 8">
    <name type="scientific">Actinophytocola oryzae</name>
    <dbReference type="NCBI Taxonomy" id="502181"/>
    <lineage>
        <taxon>Bacteria</taxon>
        <taxon>Bacillati</taxon>
        <taxon>Actinomycetota</taxon>
        <taxon>Actinomycetes</taxon>
        <taxon>Pseudonocardiales</taxon>
        <taxon>Pseudonocardiaceae</taxon>
    </lineage>
</organism>
<feature type="transmembrane region" description="Helical" evidence="5">
    <location>
        <begin position="309"/>
        <end position="330"/>
    </location>
</feature>
<dbReference type="GO" id="GO:0006874">
    <property type="term" value="P:intracellular calcium ion homeostasis"/>
    <property type="evidence" value="ECO:0007669"/>
    <property type="project" value="TreeGrafter"/>
</dbReference>
<feature type="transmembrane region" description="Helical" evidence="5">
    <location>
        <begin position="6"/>
        <end position="30"/>
    </location>
</feature>
<dbReference type="Gene3D" id="1.20.1420.30">
    <property type="entry name" value="NCX, central ion-binding region"/>
    <property type="match status" value="1"/>
</dbReference>
<name>A0A4R7VFI1_9PSEU</name>
<keyword evidence="4 5" id="KW-0472">Membrane</keyword>
<evidence type="ECO:0000313" key="8">
    <source>
        <dbReference type="Proteomes" id="UP000294927"/>
    </source>
</evidence>
<keyword evidence="8" id="KW-1185">Reference proteome</keyword>
<feature type="transmembrane region" description="Helical" evidence="5">
    <location>
        <begin position="140"/>
        <end position="156"/>
    </location>
</feature>
<dbReference type="OrthoDB" id="9786081at2"/>
<feature type="transmembrane region" description="Helical" evidence="5">
    <location>
        <begin position="118"/>
        <end position="134"/>
    </location>
</feature>
<feature type="transmembrane region" description="Helical" evidence="5">
    <location>
        <begin position="253"/>
        <end position="276"/>
    </location>
</feature>
<dbReference type="PANTHER" id="PTHR10846:SF8">
    <property type="entry name" value="INNER MEMBRANE PROTEIN YRBG"/>
    <property type="match status" value="1"/>
</dbReference>
<reference evidence="7 8" key="1">
    <citation type="submission" date="2019-03" db="EMBL/GenBank/DDBJ databases">
        <title>Genomic Encyclopedia of Archaeal and Bacterial Type Strains, Phase II (KMG-II): from individual species to whole genera.</title>
        <authorList>
            <person name="Goeker M."/>
        </authorList>
    </citation>
    <scope>NUCLEOTIDE SEQUENCE [LARGE SCALE GENOMIC DNA]</scope>
    <source>
        <strain evidence="7 8">DSM 45499</strain>
    </source>
</reference>
<evidence type="ECO:0000256" key="1">
    <source>
        <dbReference type="ARBA" id="ARBA00004141"/>
    </source>
</evidence>
<feature type="domain" description="Sodium/calcium exchanger membrane region" evidence="6">
    <location>
        <begin position="189"/>
        <end position="328"/>
    </location>
</feature>
<dbReference type="InterPro" id="IPR004481">
    <property type="entry name" value="K/Na/Ca-exchanger"/>
</dbReference>
<comment type="subcellular location">
    <subcellularLocation>
        <location evidence="1">Membrane</location>
        <topology evidence="1">Multi-pass membrane protein</topology>
    </subcellularLocation>
</comment>
<feature type="transmembrane region" description="Helical" evidence="5">
    <location>
        <begin position="42"/>
        <end position="64"/>
    </location>
</feature>
<dbReference type="PANTHER" id="PTHR10846">
    <property type="entry name" value="SODIUM/POTASSIUM/CALCIUM EXCHANGER"/>
    <property type="match status" value="1"/>
</dbReference>
<keyword evidence="3 5" id="KW-1133">Transmembrane helix</keyword>
<dbReference type="RefSeq" id="WP_133905274.1">
    <property type="nucleotide sequence ID" value="NZ_SOCP01000009.1"/>
</dbReference>
<gene>
    <name evidence="7" type="ORF">CLV71_109247</name>
</gene>
<evidence type="ECO:0000256" key="3">
    <source>
        <dbReference type="ARBA" id="ARBA00022989"/>
    </source>
</evidence>
<evidence type="ECO:0000313" key="7">
    <source>
        <dbReference type="EMBL" id="TDV48003.1"/>
    </source>
</evidence>
<evidence type="ECO:0000259" key="6">
    <source>
        <dbReference type="Pfam" id="PF01699"/>
    </source>
</evidence>
<sequence length="333" mass="34749">MLWHIVLVVASFPLLLGGAVLFTNSVEWLGSRLGLGHGPIGSVLAAVATALPESVIPVVAILAGETSGQIAIGAVIGAPFLLGTLGMAVVGLSAAGFRKRREQGTDLSLDRAATRRDLTVFLPLMSIALVLGLVCDSAVRITAAVLFVLCYAAYAWRTIARGKGAEQDDDLSRLYFDRGREEPRTALVWLQTLAGVGLVVGGAELFVVEIEGLATDLGVPALALALVLAPLASELPEKLNSVLWVRRDKDTLALGNITGAMVFQASIPIAVGLAFVDWRLSAPSVAAAGCAIVGAALCLLVTRRRPPHFSAVPLTVWLALYLGAVAYVIIGTT</sequence>
<dbReference type="GO" id="GO:0008273">
    <property type="term" value="F:calcium, potassium:sodium antiporter activity"/>
    <property type="evidence" value="ECO:0007669"/>
    <property type="project" value="TreeGrafter"/>
</dbReference>
<comment type="caution">
    <text evidence="7">The sequence shown here is derived from an EMBL/GenBank/DDBJ whole genome shotgun (WGS) entry which is preliminary data.</text>
</comment>
<feature type="transmembrane region" description="Helical" evidence="5">
    <location>
        <begin position="282"/>
        <end position="302"/>
    </location>
</feature>
<evidence type="ECO:0000256" key="4">
    <source>
        <dbReference type="ARBA" id="ARBA00023136"/>
    </source>
</evidence>
<evidence type="ECO:0000256" key="2">
    <source>
        <dbReference type="ARBA" id="ARBA00022692"/>
    </source>
</evidence>
<protein>
    <submittedName>
        <fullName evidence="7">Cation:H+ antiporter</fullName>
    </submittedName>
</protein>
<dbReference type="InterPro" id="IPR004837">
    <property type="entry name" value="NaCa_Exmemb"/>
</dbReference>
<feature type="transmembrane region" description="Helical" evidence="5">
    <location>
        <begin position="70"/>
        <end position="97"/>
    </location>
</feature>
<evidence type="ECO:0000256" key="5">
    <source>
        <dbReference type="SAM" id="Phobius"/>
    </source>
</evidence>
<feature type="domain" description="Sodium/calcium exchanger membrane region" evidence="6">
    <location>
        <begin position="4"/>
        <end position="157"/>
    </location>
</feature>
<dbReference type="GO" id="GO:0005262">
    <property type="term" value="F:calcium channel activity"/>
    <property type="evidence" value="ECO:0007669"/>
    <property type="project" value="TreeGrafter"/>
</dbReference>
<feature type="transmembrane region" description="Helical" evidence="5">
    <location>
        <begin position="213"/>
        <end position="232"/>
    </location>
</feature>
<accession>A0A4R7VFI1</accession>
<proteinExistence type="predicted"/>
<dbReference type="GO" id="GO:0005886">
    <property type="term" value="C:plasma membrane"/>
    <property type="evidence" value="ECO:0007669"/>
    <property type="project" value="TreeGrafter"/>
</dbReference>
<feature type="transmembrane region" description="Helical" evidence="5">
    <location>
        <begin position="186"/>
        <end position="207"/>
    </location>
</feature>